<name>A0A316VIL2_9BASI</name>
<gene>
    <name evidence="1" type="ORF">FA14DRAFT_169982</name>
</gene>
<dbReference type="Proteomes" id="UP000245771">
    <property type="component" value="Unassembled WGS sequence"/>
</dbReference>
<evidence type="ECO:0000313" key="1">
    <source>
        <dbReference type="EMBL" id="PWN37094.1"/>
    </source>
</evidence>
<accession>A0A316VIL2</accession>
<dbReference type="GeneID" id="37022031"/>
<protein>
    <submittedName>
        <fullName evidence="1">Uncharacterized protein</fullName>
    </submittedName>
</protein>
<keyword evidence="2" id="KW-1185">Reference proteome</keyword>
<reference evidence="1 2" key="1">
    <citation type="journal article" date="2018" name="Mol. Biol. Evol.">
        <title>Broad Genomic Sampling Reveals a Smut Pathogenic Ancestry of the Fungal Clade Ustilaginomycotina.</title>
        <authorList>
            <person name="Kijpornyongpan T."/>
            <person name="Mondo S.J."/>
            <person name="Barry K."/>
            <person name="Sandor L."/>
            <person name="Lee J."/>
            <person name="Lipzen A."/>
            <person name="Pangilinan J."/>
            <person name="LaButti K."/>
            <person name="Hainaut M."/>
            <person name="Henrissat B."/>
            <person name="Grigoriev I.V."/>
            <person name="Spatafora J.W."/>
            <person name="Aime M.C."/>
        </authorList>
    </citation>
    <scope>NUCLEOTIDE SEQUENCE [LARGE SCALE GENOMIC DNA]</scope>
    <source>
        <strain evidence="1 2">MCA 3882</strain>
    </source>
</reference>
<evidence type="ECO:0000313" key="2">
    <source>
        <dbReference type="Proteomes" id="UP000245771"/>
    </source>
</evidence>
<dbReference type="InParanoid" id="A0A316VIL2"/>
<sequence length="198" mass="22566">MTADGDKTRDDNPNILSSAFFEPSIIKTFLRITLADERFPALVIHYLMQADEGKSDQKEVTERLDAIRSAANGISSSPFYLKDEHKTALKEAIQALCTFLALPDSNNMEAHQQRVMLGFCRLLSNQPIEGIFEFDIVRKALYSKMNKRAKEGKDAKDTSEEQQLYQKTLWGAELAAGMMGKESEAERYRKWRHNAQLE</sequence>
<dbReference type="AlphaFoldDB" id="A0A316VIL2"/>
<proteinExistence type="predicted"/>
<dbReference type="EMBL" id="KZ819602">
    <property type="protein sequence ID" value="PWN37094.1"/>
    <property type="molecule type" value="Genomic_DNA"/>
</dbReference>
<dbReference type="RefSeq" id="XP_025357396.1">
    <property type="nucleotide sequence ID" value="XM_025500250.1"/>
</dbReference>
<organism evidence="1 2">
    <name type="scientific">Meira miltonrushii</name>
    <dbReference type="NCBI Taxonomy" id="1280837"/>
    <lineage>
        <taxon>Eukaryota</taxon>
        <taxon>Fungi</taxon>
        <taxon>Dikarya</taxon>
        <taxon>Basidiomycota</taxon>
        <taxon>Ustilaginomycotina</taxon>
        <taxon>Exobasidiomycetes</taxon>
        <taxon>Exobasidiales</taxon>
        <taxon>Brachybasidiaceae</taxon>
        <taxon>Meira</taxon>
    </lineage>
</organism>